<evidence type="ECO:0008006" key="4">
    <source>
        <dbReference type="Google" id="ProtNLM"/>
    </source>
</evidence>
<dbReference type="RefSeq" id="WP_117658435.1">
    <property type="nucleotide sequence ID" value="NZ_JAQECX010000005.1"/>
</dbReference>
<sequence length="100" mass="11454">MMTDMITSIQLDETPLRQSPQTKPGDRYRQQDVDTLLRLASFSLDHPNEKLALTAREIRTWGIPTTIYGYDKDEIDDLLDRIATTLEQLQSNGEETEAGR</sequence>
<gene>
    <name evidence="2" type="ORF">DW137_09495</name>
</gene>
<comment type="caution">
    <text evidence="2">The sequence shown here is derived from an EMBL/GenBank/DDBJ whole genome shotgun (WGS) entry which is preliminary data.</text>
</comment>
<dbReference type="Proteomes" id="UP000283727">
    <property type="component" value="Unassembled WGS sequence"/>
</dbReference>
<accession>A0A415C302</accession>
<evidence type="ECO:0000313" key="2">
    <source>
        <dbReference type="EMBL" id="RHJ22051.1"/>
    </source>
</evidence>
<name>A0A415C302_BIFBI</name>
<feature type="compositionally biased region" description="Polar residues" evidence="1">
    <location>
        <begin position="1"/>
        <end position="22"/>
    </location>
</feature>
<proteinExistence type="predicted"/>
<dbReference type="Gene3D" id="6.10.250.660">
    <property type="match status" value="1"/>
</dbReference>
<protein>
    <recommendedName>
        <fullName evidence="4">DivIVA domain-containing protein</fullName>
    </recommendedName>
</protein>
<evidence type="ECO:0000256" key="1">
    <source>
        <dbReference type="SAM" id="MobiDB-lite"/>
    </source>
</evidence>
<organism evidence="2 3">
    <name type="scientific">Bifidobacterium bifidum</name>
    <dbReference type="NCBI Taxonomy" id="1681"/>
    <lineage>
        <taxon>Bacteria</taxon>
        <taxon>Bacillati</taxon>
        <taxon>Actinomycetota</taxon>
        <taxon>Actinomycetes</taxon>
        <taxon>Bifidobacteriales</taxon>
        <taxon>Bifidobacteriaceae</taxon>
        <taxon>Bifidobacterium</taxon>
    </lineage>
</organism>
<evidence type="ECO:0000313" key="3">
    <source>
        <dbReference type="Proteomes" id="UP000283727"/>
    </source>
</evidence>
<reference evidence="2 3" key="1">
    <citation type="submission" date="2018-08" db="EMBL/GenBank/DDBJ databases">
        <title>A genome reference for cultivated species of the human gut microbiota.</title>
        <authorList>
            <person name="Zou Y."/>
            <person name="Xue W."/>
            <person name="Luo G."/>
        </authorList>
    </citation>
    <scope>NUCLEOTIDE SEQUENCE [LARGE SCALE GENOMIC DNA]</scope>
    <source>
        <strain evidence="2 3">AM12-10</strain>
    </source>
</reference>
<dbReference type="EMBL" id="QRLR01000006">
    <property type="protein sequence ID" value="RHJ22051.1"/>
    <property type="molecule type" value="Genomic_DNA"/>
</dbReference>
<feature type="region of interest" description="Disordered" evidence="1">
    <location>
        <begin position="1"/>
        <end position="29"/>
    </location>
</feature>
<dbReference type="AlphaFoldDB" id="A0A415C302"/>